<protein>
    <recommendedName>
        <fullName evidence="4">Carboxypeptidase regulatory-like domain-containing protein</fullName>
    </recommendedName>
</protein>
<comment type="caution">
    <text evidence="2">The sequence shown here is derived from an EMBL/GenBank/DDBJ whole genome shotgun (WGS) entry which is preliminary data.</text>
</comment>
<evidence type="ECO:0000313" key="2">
    <source>
        <dbReference type="EMBL" id="RRR73989.1"/>
    </source>
</evidence>
<evidence type="ECO:0000313" key="3">
    <source>
        <dbReference type="Proteomes" id="UP000280307"/>
    </source>
</evidence>
<keyword evidence="1" id="KW-0732">Signal</keyword>
<dbReference type="Proteomes" id="UP000280307">
    <property type="component" value="Unassembled WGS sequence"/>
</dbReference>
<reference evidence="2 3" key="1">
    <citation type="submission" date="2018-12" db="EMBL/GenBank/DDBJ databases">
        <title>Genome Sequence of Candidatus Viridilinea halotolerans isolated from saline sulfide-rich spring.</title>
        <authorList>
            <person name="Grouzdev D.S."/>
            <person name="Burganskaya E.I."/>
            <person name="Krutkina M.S."/>
            <person name="Sukhacheva M.V."/>
            <person name="Gorlenko V.M."/>
        </authorList>
    </citation>
    <scope>NUCLEOTIDE SEQUENCE [LARGE SCALE GENOMIC DNA]</scope>
    <source>
        <strain evidence="2">Chok-6</strain>
    </source>
</reference>
<accession>A0A426U2T4</accession>
<evidence type="ECO:0008006" key="4">
    <source>
        <dbReference type="Google" id="ProtNLM"/>
    </source>
</evidence>
<sequence length="557" mass="58937">MLRRMLVLLFGLVALFAVGGGGVAWAAPAQQVREVEEQGPNGACATPQNLGQLTGALRVRGSITPHPDLIAHPEGIDFFRLSATPGSQLIVAIRGNTSGQGTLPDPLLGAFDAACNTLQSVDDAYGSLEPTMVISVPSDGVLIFAVTAFADFDFIGAGNTGGSYALTLEPAMPIEAISGRLLDAATGSAPAYPTSVELQRCMLDLCVTMGYTDLNQDRFSFAYSNEQPLFAGTYQAIVRSGRYAPLTLGPFAVGAGARYDLGVASLERLPLIGAVSGRLVHAQTGQPLGQLVNSVALVACQDGNCWDTRASMSTEADGSFRFVANEQENLLTVGEYRLLIEVDQFESYDLGPFMLTAGQELALGDLFIAPLPLQFFDRYGCETVPAAGGVCNYGLRVVNSQPYTMQLNVWSIMEAVGMHHGVFQPAAAQEVNLAPGESRTFAFSFYIPENVPAYTQFCANFYVANQVPGFYLQPWASSFIFCGFKDEAPVTETPLMGVGTAEAVETEEPATEAPVTEAAVMEASATEAPVTEAAVMEASATEAPVTEALVTEEATDS</sequence>
<dbReference type="AlphaFoldDB" id="A0A426U2T4"/>
<proteinExistence type="predicted"/>
<dbReference type="Gene3D" id="2.60.120.380">
    <property type="match status" value="1"/>
</dbReference>
<organism evidence="2 3">
    <name type="scientific">Candidatus Viridilinea halotolerans</name>
    <dbReference type="NCBI Taxonomy" id="2491704"/>
    <lineage>
        <taxon>Bacteria</taxon>
        <taxon>Bacillati</taxon>
        <taxon>Chloroflexota</taxon>
        <taxon>Chloroflexia</taxon>
        <taxon>Chloroflexales</taxon>
        <taxon>Chloroflexineae</taxon>
        <taxon>Oscillochloridaceae</taxon>
        <taxon>Candidatus Viridilinea</taxon>
    </lineage>
</organism>
<feature type="chain" id="PRO_5019139406" description="Carboxypeptidase regulatory-like domain-containing protein" evidence="1">
    <location>
        <begin position="27"/>
        <end position="557"/>
    </location>
</feature>
<gene>
    <name evidence="2" type="ORF">EI684_07955</name>
</gene>
<name>A0A426U2T4_9CHLR</name>
<evidence type="ECO:0000256" key="1">
    <source>
        <dbReference type="SAM" id="SignalP"/>
    </source>
</evidence>
<feature type="signal peptide" evidence="1">
    <location>
        <begin position="1"/>
        <end position="26"/>
    </location>
</feature>
<dbReference type="EMBL" id="RSAS01000302">
    <property type="protein sequence ID" value="RRR73989.1"/>
    <property type="molecule type" value="Genomic_DNA"/>
</dbReference>